<organism evidence="6 7">
    <name type="scientific">Python bivittatus</name>
    <name type="common">Burmese python</name>
    <name type="synonym">Python molurus bivittatus</name>
    <dbReference type="NCBI Taxonomy" id="176946"/>
    <lineage>
        <taxon>Eukaryota</taxon>
        <taxon>Metazoa</taxon>
        <taxon>Chordata</taxon>
        <taxon>Craniata</taxon>
        <taxon>Vertebrata</taxon>
        <taxon>Euteleostomi</taxon>
        <taxon>Lepidosauria</taxon>
        <taxon>Squamata</taxon>
        <taxon>Bifurcata</taxon>
        <taxon>Unidentata</taxon>
        <taxon>Episquamata</taxon>
        <taxon>Toxicofera</taxon>
        <taxon>Serpentes</taxon>
        <taxon>Henophidia</taxon>
        <taxon>Pythonidae</taxon>
        <taxon>Python</taxon>
    </lineage>
</organism>
<feature type="compositionally biased region" description="Polar residues" evidence="4">
    <location>
        <begin position="1095"/>
        <end position="1104"/>
    </location>
</feature>
<dbReference type="RefSeq" id="XP_007432684.2">
    <property type="nucleotide sequence ID" value="XM_007432622.3"/>
</dbReference>
<comment type="subcellular location">
    <subcellularLocation>
        <location evidence="1">Cytoplasm</location>
        <location evidence="1">Cytoskeleton</location>
        <location evidence="1">Microtubule organizing center</location>
        <location evidence="1">Centrosome</location>
    </subcellularLocation>
</comment>
<proteinExistence type="predicted"/>
<evidence type="ECO:0000256" key="4">
    <source>
        <dbReference type="SAM" id="MobiDB-lite"/>
    </source>
</evidence>
<dbReference type="CTD" id="7840"/>
<dbReference type="GO" id="GO:0005814">
    <property type="term" value="C:centriole"/>
    <property type="evidence" value="ECO:0007669"/>
    <property type="project" value="TreeGrafter"/>
</dbReference>
<keyword evidence="3" id="KW-0206">Cytoskeleton</keyword>
<name>A0A9F2R0V7_PYTBI</name>
<dbReference type="OrthoDB" id="6163239at2759"/>
<dbReference type="KEGG" id="pbi:103054346"/>
<dbReference type="GeneID" id="103054346"/>
<reference evidence="7" key="1">
    <citation type="submission" date="2025-08" db="UniProtKB">
        <authorList>
            <consortium name="RefSeq"/>
        </authorList>
    </citation>
    <scope>IDENTIFICATION</scope>
    <source>
        <tissue evidence="7">Liver</tissue>
    </source>
</reference>
<dbReference type="OMA" id="HPIHHST"/>
<feature type="compositionally biased region" description="Polar residues" evidence="4">
    <location>
        <begin position="2464"/>
        <end position="2474"/>
    </location>
</feature>
<dbReference type="Pfam" id="PF15309">
    <property type="entry name" value="ALMS_motif"/>
    <property type="match status" value="1"/>
</dbReference>
<dbReference type="GO" id="GO:0046599">
    <property type="term" value="P:regulation of centriole replication"/>
    <property type="evidence" value="ECO:0007669"/>
    <property type="project" value="TreeGrafter"/>
</dbReference>
<feature type="region of interest" description="Disordered" evidence="4">
    <location>
        <begin position="1697"/>
        <end position="1778"/>
    </location>
</feature>
<feature type="region of interest" description="Disordered" evidence="4">
    <location>
        <begin position="2075"/>
        <end position="2109"/>
    </location>
</feature>
<feature type="region of interest" description="Disordered" evidence="4">
    <location>
        <begin position="1467"/>
        <end position="1498"/>
    </location>
</feature>
<feature type="compositionally biased region" description="Polar residues" evidence="4">
    <location>
        <begin position="2081"/>
        <end position="2090"/>
    </location>
</feature>
<dbReference type="PANTHER" id="PTHR21553">
    <property type="entry name" value="ALMS1-RELATED"/>
    <property type="match status" value="1"/>
</dbReference>
<feature type="compositionally biased region" description="Basic and acidic residues" evidence="4">
    <location>
        <begin position="2626"/>
        <end position="2635"/>
    </location>
</feature>
<evidence type="ECO:0000259" key="5">
    <source>
        <dbReference type="Pfam" id="PF15309"/>
    </source>
</evidence>
<evidence type="ECO:0000256" key="3">
    <source>
        <dbReference type="ARBA" id="ARBA00023212"/>
    </source>
</evidence>
<feature type="compositionally biased region" description="Polar residues" evidence="4">
    <location>
        <begin position="2447"/>
        <end position="2456"/>
    </location>
</feature>
<dbReference type="GO" id="GO:0008017">
    <property type="term" value="F:microtubule binding"/>
    <property type="evidence" value="ECO:0007669"/>
    <property type="project" value="TreeGrafter"/>
</dbReference>
<feature type="region of interest" description="Disordered" evidence="4">
    <location>
        <begin position="1309"/>
        <end position="1331"/>
    </location>
</feature>
<feature type="region of interest" description="Disordered" evidence="4">
    <location>
        <begin position="2170"/>
        <end position="2226"/>
    </location>
</feature>
<dbReference type="GO" id="GO:0005829">
    <property type="term" value="C:cytosol"/>
    <property type="evidence" value="ECO:0007669"/>
    <property type="project" value="TreeGrafter"/>
</dbReference>
<dbReference type="GO" id="GO:0005813">
    <property type="term" value="C:centrosome"/>
    <property type="evidence" value="ECO:0007669"/>
    <property type="project" value="UniProtKB-SubCell"/>
</dbReference>
<feature type="region of interest" description="Disordered" evidence="4">
    <location>
        <begin position="1827"/>
        <end position="1851"/>
    </location>
</feature>
<evidence type="ECO:0000256" key="1">
    <source>
        <dbReference type="ARBA" id="ARBA00004300"/>
    </source>
</evidence>
<feature type="compositionally biased region" description="Basic and acidic residues" evidence="4">
    <location>
        <begin position="1309"/>
        <end position="1320"/>
    </location>
</feature>
<evidence type="ECO:0000256" key="2">
    <source>
        <dbReference type="ARBA" id="ARBA00022490"/>
    </source>
</evidence>
<keyword evidence="2" id="KW-0963">Cytoplasm</keyword>
<feature type="compositionally biased region" description="Basic and acidic residues" evidence="4">
    <location>
        <begin position="2351"/>
        <end position="2366"/>
    </location>
</feature>
<feature type="compositionally biased region" description="Polar residues" evidence="4">
    <location>
        <begin position="2426"/>
        <end position="2437"/>
    </location>
</feature>
<feature type="region of interest" description="Disordered" evidence="4">
    <location>
        <begin position="1080"/>
        <end position="1111"/>
    </location>
</feature>
<feature type="compositionally biased region" description="Polar residues" evidence="4">
    <location>
        <begin position="1008"/>
        <end position="1032"/>
    </location>
</feature>
<feature type="region of interest" description="Disordered" evidence="4">
    <location>
        <begin position="1005"/>
        <end position="1065"/>
    </location>
</feature>
<feature type="region of interest" description="Disordered" evidence="4">
    <location>
        <begin position="1615"/>
        <end position="1641"/>
    </location>
</feature>
<evidence type="ECO:0000313" key="7">
    <source>
        <dbReference type="RefSeq" id="XP_007432684.2"/>
    </source>
</evidence>
<dbReference type="PANTHER" id="PTHR21553:SF22">
    <property type="entry name" value="CENTROSOME-ASSOCIATED PROTEIN ALMS1"/>
    <property type="match status" value="1"/>
</dbReference>
<feature type="region of interest" description="Disordered" evidence="4">
    <location>
        <begin position="828"/>
        <end position="848"/>
    </location>
</feature>
<feature type="compositionally biased region" description="Basic and acidic residues" evidence="4">
    <location>
        <begin position="1742"/>
        <end position="1760"/>
    </location>
</feature>
<protein>
    <submittedName>
        <fullName evidence="7">Alstrom syndrome protein 1</fullName>
    </submittedName>
</protein>
<accession>A0A9F2R0V7</accession>
<feature type="region of interest" description="Disordered" evidence="4">
    <location>
        <begin position="29"/>
        <end position="58"/>
    </location>
</feature>
<feature type="region of interest" description="Disordered" evidence="4">
    <location>
        <begin position="2350"/>
        <end position="2474"/>
    </location>
</feature>
<dbReference type="InterPro" id="IPR029299">
    <property type="entry name" value="ALMS_motif"/>
</dbReference>
<feature type="compositionally biased region" description="Basic residues" evidence="4">
    <location>
        <begin position="2372"/>
        <end position="2382"/>
    </location>
</feature>
<feature type="compositionally biased region" description="Low complexity" evidence="4">
    <location>
        <begin position="1622"/>
        <end position="1631"/>
    </location>
</feature>
<feature type="domain" description="ALMS motif" evidence="5">
    <location>
        <begin position="2734"/>
        <end position="2861"/>
    </location>
</feature>
<sequence length="2865" mass="315427">MVVGEQRSFGSMDEKGSFKKFCSFQPIATTPPHPGLKEEPLSQSSSGTQISSTSGVSLGEAIRRRSALNKEMETWYLPRAETDNSNLIMTVGWGVGQTQGDCNITEFPTMEEGLVTPTVNSRRHQASEMTHSPLLEIQDSQLSPNLPLLTTHATQGQTFFSETLFQQTGLDFAALRATPDFSVTASEKPSTHLQISEAVQLAAREIGPECSRECFSLSQHPLAFSIMTHNNATLGSYLSQHPLSFSEQVPVEQRNYSDWQMPHVDINAKTLVSEEENSGMLCSQMWQNQQLAMQHLPKECWGTAPSQDMFLLDCSVPAPVLLELLEDEMGLPKHDGFLSSESSSCKSALGKDPEENVISQLMENVDLSEDAPKLFVELHQSEGKTTPKPESSKLLSDAAGKLFRNASDSERLSANLSPVLESSRGHTFGWSDSCMITDISPTPVPDNQRMQQNFKSVSEEEKRKFVPAPADNKLHAAMPFWPITVAAELSKEMNTMRETLANVNKNELTLSDWSVEREHRSAGVSPFNEGSFFVHLAHPIHHSTPGFFTTRSLNREGPGVALPAKSVLQAPLSCLREEISKTSYANTRISSVEEPCVPSVEDPCLFPTKKSFTFHSGQGLKNENSSGSAVLPPLKGRIQSLPSLNFMEKVGAWDLSHSTERLPDALALRGSDGISPRQKAYDAIADSLNCILVKQQSLVDLKARLATPFCGPSSMTSLHSCDNKFPHALPFTRSQSETSVIAMSREISRAEIGNETRQNDTLKQAEVNSNVSRASRIEQTDVTNKDSLSQHYKAIPVSVVSSDEESVGKGRHSDHLITSKRVAELLKEEASSLSGSREESEGSEENARELSECYFHPDQMEMDYFSDVSPDNLNQVTDSGTESCTDLRLSSRQSSGSSAVFGKLQNSLEDELLRTPNHGELNIEERIPVYLHNLGIDQSPSSILTPFMPQGPIREIEFSPTELRTLKASTDLFHLHLSEEDSQSVKDAMGSTLNSLLLSGPALAGSDVSDTSLPTKLSPQPSRDLLHQSNSHWKSHAVTPPLAESIPEFPSAPIPTEENQVIPGVPSNVREEISTKCAELPEDNLDSNKLGISQAKPSSSPLSQDNDEKCVSEEIRSSNVISAGERDDSFTGSNTPKERQKLVAEIDTRTSNEKFRSASCISSSSSLTYINQRELSGDPGSVKKSRLGIQRVWSWDESMAKQNITGNLKWEDLQIADLCDKEPVVPEKLRPESQKVSEEHGMTKPVTRSEPEGCNRIAVNKSLPVSINRSADSEVCLPPNLKEIQAVSDMEPLDGVSNILGNVQQIEEKTSETHNKEVGSPHESANSSSVDSLGIKVKKLLQYEHSVIHRAPWMEMKERDGSGPREHSVATSAAFSREDTCIGPQGSNNSSSLDSLAVRVKTLLEEERPVWHATQILQSVQEEEEKARAWVKLKLTAQLQDSIPDLNEEDRWMIEQIKKERLLCSGKNEHSEDQQWGSGFKRFSNHNPTAKLEPGLLTSPRDNELQKALKKHSLQLAEFSKEIAVSGTDDVLTGEPEIKPLNSVQSHVSSQLQSHPVNALDSRANFYVPLDTHLIELKGASKAPKRGDMSISAQLDLTESSTSVEAAKQITSITFASRRRSPSPASHVPRAGLAEADSRDPLSLETQLRSHEEQKLDKLQLESYNTCNSASLTSPYTLGKNVGFSSQRICPPSVSITVTSDESHQENAAASMEKSPSSGVVQKDLVAQSNEEKQGSSLVLAEQKRYDKPMDNIHDNRSNPERTVTVVSQPPQKTSDVRSQDCLVDGVGSFGHIPKPLFPEGKESMWMRKGQYTSDSYSCKARSRDMGNTSLLRSSSPDQISTAVPVSPSSPARKALSGVHITLSPKLVDLDLPGPGDIGPEGREIEGFKDAVKPATSEAPSLFLEATSKLKPTELNPKTQESSHFSKEASLHDVPGGAIPTLQQSQESLGSQERVPVPAQANTRARSSNVLSLGDNLKTTASSQTERMSSDAITQITTESPEKTTYSAEIFVNAENGEVSHQKSHKIPSNTIHSIPKISILNRQADRPLVLPYKPPGCSEMYYVPCPKETLRLSRVRSETTMESSHSGSNDAVAPDFPPQALGSRDDHSPDAAIVKHREGIYSKKAAHRTAWMEENVAMTGGPRESITARSSLESLKATHSVFGSPQFYPQRPAPLQDDPDFFPGSKALGQDAASRGPAPPSQDLFQHKGILESSPSPPPPLHLAKREDSFAPLNGEVDDSVLEELKIKGPSKKDLPDTKRPGFEIASELLLGSRPISFKEKPVADPPRVQSTHLTSSLDDLWAKYLERQKQHQQLSPGGGGRTELSLVERLDRLARLLQNPVRHSLALVLEDRNSSQEEPKRKEPGVASSRGKKMAARKKVASQPSIGTVEEAPVAPSSAWQPRSGRPKTGDAAAVDRMDRKWEQSQNSETLSDVSSEMRPVRDSSMLTDVTSESEVTRAETDSATQTEASESVSTINTARLIRAFGHDRVQASPKLSQLYSTINLQKTRSETWAKRSKKARGAGCPKLVQAEQKRKDVQATTAFVSSDSVSSFSSSHGPSPALSCKRMLNKAVQAGDFEIVNSATKKHTRDVGLTFPTPTSSQGTLQGGARSRTENQFAQRDGLPAEDKDQQKRQPGSFLAERRPRRSPSQWMQGVSWFVPAADLKPDPQEWAGAGFLPGPAPVWPEPSPRRKQWREPLHEKNWPERHGGLQVRLAVPARDAENEPPPPLGKMTLQESLAVHRPDFISSSGERVKRLKLLMEERKLQSVFQGEREQLFNPPDVRSYRKTSGLSNRDYRAIRSRAVSKNEMVERSKRIYEQLPEVRKRREEEKRKSDYSTNRLKAQLYKTKITNRILGRKIPWE</sequence>
<feature type="compositionally biased region" description="Polar residues" evidence="4">
    <location>
        <begin position="1761"/>
        <end position="1774"/>
    </location>
</feature>
<feature type="region of interest" description="Disordered" evidence="4">
    <location>
        <begin position="1228"/>
        <end position="1251"/>
    </location>
</feature>
<evidence type="ECO:0000313" key="6">
    <source>
        <dbReference type="Proteomes" id="UP000695026"/>
    </source>
</evidence>
<gene>
    <name evidence="7" type="primary">ALMS1</name>
</gene>
<feature type="compositionally biased region" description="Basic and acidic residues" evidence="4">
    <location>
        <begin position="2416"/>
        <end position="2425"/>
    </location>
</feature>
<feature type="compositionally biased region" description="Polar residues" evidence="4">
    <location>
        <begin position="1827"/>
        <end position="1842"/>
    </location>
</feature>
<dbReference type="Proteomes" id="UP000695026">
    <property type="component" value="Unplaced"/>
</dbReference>
<feature type="region of interest" description="Disordered" evidence="4">
    <location>
        <begin position="2589"/>
        <end position="2654"/>
    </location>
</feature>
<keyword evidence="6" id="KW-1185">Reference proteome</keyword>
<feature type="compositionally biased region" description="Low complexity" evidence="4">
    <location>
        <begin position="42"/>
        <end position="57"/>
    </location>
</feature>